<gene>
    <name evidence="6" type="ORF">Pen02_73560</name>
</gene>
<dbReference type="Gene3D" id="3.30.70.270">
    <property type="match status" value="1"/>
</dbReference>
<organism evidence="6 7">
    <name type="scientific">Plantactinospora endophytica</name>
    <dbReference type="NCBI Taxonomy" id="673535"/>
    <lineage>
        <taxon>Bacteria</taxon>
        <taxon>Bacillati</taxon>
        <taxon>Actinomycetota</taxon>
        <taxon>Actinomycetes</taxon>
        <taxon>Micromonosporales</taxon>
        <taxon>Micromonosporaceae</taxon>
        <taxon>Plantactinospora</taxon>
    </lineage>
</organism>
<dbReference type="InterPro" id="IPR001633">
    <property type="entry name" value="EAL_dom"/>
</dbReference>
<dbReference type="InterPro" id="IPR029787">
    <property type="entry name" value="Nucleotide_cyclase"/>
</dbReference>
<evidence type="ECO:0000259" key="5">
    <source>
        <dbReference type="PROSITE" id="PS50887"/>
    </source>
</evidence>
<dbReference type="Proteomes" id="UP000646749">
    <property type="component" value="Unassembled WGS sequence"/>
</dbReference>
<dbReference type="Gene3D" id="3.20.20.450">
    <property type="entry name" value="EAL domain"/>
    <property type="match status" value="1"/>
</dbReference>
<dbReference type="InterPro" id="IPR035919">
    <property type="entry name" value="EAL_sf"/>
</dbReference>
<dbReference type="Gene3D" id="3.40.50.2300">
    <property type="match status" value="2"/>
</dbReference>
<evidence type="ECO:0000256" key="3">
    <source>
        <dbReference type="ARBA" id="ARBA00023163"/>
    </source>
</evidence>
<dbReference type="InterPro" id="IPR052155">
    <property type="entry name" value="Biofilm_reg_signaling"/>
</dbReference>
<sequence>MAVVDRPIIGVLTMSVGCDYFGSILGGIARTTAAAGGRMIAIQTLGAGTFDVDPPEAPDFPHLVAWDHVSAFVVILNSAPSAYLTAIQRTGRPVVMISHETPGVSCPVVLPDNRSGVRQAVLHLVEHGHREIAFAGYLEVGDLHERYEAYRDALVECGITPRADLHFDTGDNRESGGERAAQAMLAAGLPSTAVIAGNDLNAVGLLRALRAAGVDVPGRQAVVGFDDMEGVVYLTPSLSTVRQSFDNLGRVAAGLALRAVAGEEIEAGARYVPTSFQARESCGCPDTLAPGTLPAASDDELSTADDLVTRLVTAFAPGPVDPAHRATVTRAGKLVADTLTAAADGTPGPDRLEFRQALIGLQALNQRHPEEVARMMQYVRRFGLNLARRTAARDEAGAERVRSGTEDIVVALAQSRSRARKIEEDEFQTTLKMLYTVSKNLLRSHERDPRGLAWIQDTNARGGCLGLWSGAPTGTDDGESTLDVVTMFERDRGPVPAPVGPVSPRSFPPAELVDLADLDADQMVYVAPLRIGSSDWGMLALVGPIEADVASGREMMNQWAALLTIALDHGAVLKSLRAQEDLLRHAALYDPLTGLANRTLFLDRLEAAVVAQARHPERHYSVLLLDLDGFKLVNDSLGHLAGDRLLIQVAERIRASAREADVAARFGGDEFAVLLRHRPGGEDPVAVAERIRGALGVPFRLGEEEFVVSASIGISRSTTGYQHAEDVIRDADTAMYSAKWQRKGLHAVFDIAMHERVVGRLRTEAELRRALEVGGFELRYQPIVRLGDGGTSAFEALVRWRHPVRGLVAPGDFLPIAEESGLMPPIGRWALTEACRQLAAWRASGSAPDGLRMSVNVSNRQFWHTRLLEDIEESLRAAGLEPAALIIEITEGVIVHDVPAARTKLAALHELGVQLHIDDFGTGYSSLQALHHLTIDAFKIDRSFVAPLATDGKSRELVRSIVSMGLNLGLELVAEGIETTAQRDQLRRYGCHHGQGYLFAGPVSGAEAEAILRDGMPTSVPRLAARAVR</sequence>
<dbReference type="SUPFAM" id="SSF55073">
    <property type="entry name" value="Nucleotide cyclase"/>
    <property type="match status" value="1"/>
</dbReference>
<dbReference type="PROSITE" id="PS50887">
    <property type="entry name" value="GGDEF"/>
    <property type="match status" value="1"/>
</dbReference>
<dbReference type="SMART" id="SM00052">
    <property type="entry name" value="EAL"/>
    <property type="match status" value="1"/>
</dbReference>
<comment type="caution">
    <text evidence="6">The sequence shown here is derived from an EMBL/GenBank/DDBJ whole genome shotgun (WGS) entry which is preliminary data.</text>
</comment>
<keyword evidence="1" id="KW-0805">Transcription regulation</keyword>
<accession>A0ABQ4ECN0</accession>
<protein>
    <recommendedName>
        <fullName evidence="8">EAL domain-containing protein</fullName>
    </recommendedName>
</protein>
<dbReference type="CDD" id="cd01948">
    <property type="entry name" value="EAL"/>
    <property type="match status" value="1"/>
</dbReference>
<dbReference type="PANTHER" id="PTHR44757:SF2">
    <property type="entry name" value="BIOFILM ARCHITECTURE MAINTENANCE PROTEIN MBAA"/>
    <property type="match status" value="1"/>
</dbReference>
<feature type="domain" description="GGDEF" evidence="5">
    <location>
        <begin position="618"/>
        <end position="751"/>
    </location>
</feature>
<dbReference type="Pfam" id="PF13377">
    <property type="entry name" value="Peripla_BP_3"/>
    <property type="match status" value="1"/>
</dbReference>
<dbReference type="PROSITE" id="PS50883">
    <property type="entry name" value="EAL"/>
    <property type="match status" value="1"/>
</dbReference>
<dbReference type="SUPFAM" id="SSF141868">
    <property type="entry name" value="EAL domain-like"/>
    <property type="match status" value="1"/>
</dbReference>
<dbReference type="InterPro" id="IPR046335">
    <property type="entry name" value="LacI/GalR-like_sensor"/>
</dbReference>
<evidence type="ECO:0000313" key="7">
    <source>
        <dbReference type="Proteomes" id="UP000646749"/>
    </source>
</evidence>
<dbReference type="Pfam" id="PF00563">
    <property type="entry name" value="EAL"/>
    <property type="match status" value="1"/>
</dbReference>
<dbReference type="EMBL" id="BONW01000044">
    <property type="protein sequence ID" value="GIG92420.1"/>
    <property type="molecule type" value="Genomic_DNA"/>
</dbReference>
<evidence type="ECO:0000313" key="6">
    <source>
        <dbReference type="EMBL" id="GIG92420.1"/>
    </source>
</evidence>
<keyword evidence="3" id="KW-0804">Transcription</keyword>
<reference evidence="6 7" key="1">
    <citation type="submission" date="2021-01" db="EMBL/GenBank/DDBJ databases">
        <title>Whole genome shotgun sequence of Plantactinospora endophytica NBRC 110450.</title>
        <authorList>
            <person name="Komaki H."/>
            <person name="Tamura T."/>
        </authorList>
    </citation>
    <scope>NUCLEOTIDE SEQUENCE [LARGE SCALE GENOMIC DNA]</scope>
    <source>
        <strain evidence="6 7">NBRC 110450</strain>
    </source>
</reference>
<evidence type="ECO:0000256" key="2">
    <source>
        <dbReference type="ARBA" id="ARBA00023125"/>
    </source>
</evidence>
<dbReference type="InterPro" id="IPR000160">
    <property type="entry name" value="GGDEF_dom"/>
</dbReference>
<evidence type="ECO:0008006" key="8">
    <source>
        <dbReference type="Google" id="ProtNLM"/>
    </source>
</evidence>
<dbReference type="InterPro" id="IPR028082">
    <property type="entry name" value="Peripla_BP_I"/>
</dbReference>
<dbReference type="SUPFAM" id="SSF53822">
    <property type="entry name" value="Periplasmic binding protein-like I"/>
    <property type="match status" value="1"/>
</dbReference>
<name>A0ABQ4ECN0_9ACTN</name>
<dbReference type="InterPro" id="IPR043128">
    <property type="entry name" value="Rev_trsase/Diguanyl_cyclase"/>
</dbReference>
<evidence type="ECO:0000259" key="4">
    <source>
        <dbReference type="PROSITE" id="PS50883"/>
    </source>
</evidence>
<keyword evidence="7" id="KW-1185">Reference proteome</keyword>
<feature type="domain" description="EAL" evidence="4">
    <location>
        <begin position="760"/>
        <end position="1016"/>
    </location>
</feature>
<dbReference type="CDD" id="cd01949">
    <property type="entry name" value="GGDEF"/>
    <property type="match status" value="1"/>
</dbReference>
<dbReference type="SMART" id="SM00267">
    <property type="entry name" value="GGDEF"/>
    <property type="match status" value="1"/>
</dbReference>
<evidence type="ECO:0000256" key="1">
    <source>
        <dbReference type="ARBA" id="ARBA00023015"/>
    </source>
</evidence>
<dbReference type="NCBIfam" id="TIGR00254">
    <property type="entry name" value="GGDEF"/>
    <property type="match status" value="1"/>
</dbReference>
<dbReference type="Pfam" id="PF00990">
    <property type="entry name" value="GGDEF"/>
    <property type="match status" value="1"/>
</dbReference>
<dbReference type="CDD" id="cd06267">
    <property type="entry name" value="PBP1_LacI_sugar_binding-like"/>
    <property type="match status" value="1"/>
</dbReference>
<dbReference type="PROSITE" id="PS51257">
    <property type="entry name" value="PROKAR_LIPOPROTEIN"/>
    <property type="match status" value="1"/>
</dbReference>
<dbReference type="PANTHER" id="PTHR44757">
    <property type="entry name" value="DIGUANYLATE CYCLASE DGCP"/>
    <property type="match status" value="1"/>
</dbReference>
<keyword evidence="2" id="KW-0238">DNA-binding</keyword>
<proteinExistence type="predicted"/>